<keyword evidence="5" id="KW-0732">Signal</keyword>
<keyword evidence="3" id="KW-0964">Secreted</keyword>
<dbReference type="InterPro" id="IPR008735">
    <property type="entry name" value="PSP94"/>
</dbReference>
<dbReference type="PANTHER" id="PTHR10500">
    <property type="entry name" value="BETA-MICROSEMINOPROTEIN"/>
    <property type="match status" value="1"/>
</dbReference>
<reference evidence="6" key="1">
    <citation type="submission" date="2020-01" db="EMBL/GenBank/DDBJ databases">
        <title>Discovery of the gene encoding novel Small Serum Protein (SSP), SSP-6, of Protobothrops flavoviridis snake and evolutionary pathway of SSPs.</title>
        <authorList>
            <person name="Chijiwa T."/>
            <person name="Inamaru K."/>
            <person name="Takeuchi A."/>
            <person name="Maeda M."/>
            <person name="Shibata H."/>
            <person name="Fukumaki Y."/>
            <person name="Oda-Ueda N."/>
            <person name="Hattori S."/>
            <person name="Ohno M."/>
        </authorList>
    </citation>
    <scope>NUCLEOTIDE SEQUENCE</scope>
    <source>
        <tissue evidence="6">Tail</tissue>
    </source>
</reference>
<feature type="signal peptide" evidence="5">
    <location>
        <begin position="1"/>
        <end position="19"/>
    </location>
</feature>
<evidence type="ECO:0000256" key="3">
    <source>
        <dbReference type="ARBA" id="ARBA00022525"/>
    </source>
</evidence>
<dbReference type="Pfam" id="PF05825">
    <property type="entry name" value="PSP94"/>
    <property type="match status" value="1"/>
</dbReference>
<protein>
    <submittedName>
        <fullName evidence="6">Small serum protein-5b</fullName>
    </submittedName>
</protein>
<feature type="chain" id="PRO_5026141820" evidence="5">
    <location>
        <begin position="20"/>
        <end position="111"/>
    </location>
</feature>
<evidence type="ECO:0000256" key="1">
    <source>
        <dbReference type="ARBA" id="ARBA00004613"/>
    </source>
</evidence>
<name>A0A6F8QHC1_OPHHA</name>
<evidence type="ECO:0000256" key="4">
    <source>
        <dbReference type="ARBA" id="ARBA00023157"/>
    </source>
</evidence>
<proteinExistence type="inferred from homology"/>
<evidence type="ECO:0000313" key="6">
    <source>
        <dbReference type="EMBL" id="BBV14781.1"/>
    </source>
</evidence>
<evidence type="ECO:0000256" key="2">
    <source>
        <dbReference type="ARBA" id="ARBA00010352"/>
    </source>
</evidence>
<accession>A0A6F8QHC1</accession>
<organism evidence="6">
    <name type="scientific">Ophiophagus hannah</name>
    <name type="common">King cobra</name>
    <name type="synonym">Naja hannah</name>
    <dbReference type="NCBI Taxonomy" id="8665"/>
    <lineage>
        <taxon>Eukaryota</taxon>
        <taxon>Metazoa</taxon>
        <taxon>Chordata</taxon>
        <taxon>Craniata</taxon>
        <taxon>Vertebrata</taxon>
        <taxon>Euteleostomi</taxon>
        <taxon>Lepidosauria</taxon>
        <taxon>Squamata</taxon>
        <taxon>Bifurcata</taxon>
        <taxon>Unidentata</taxon>
        <taxon>Episquamata</taxon>
        <taxon>Toxicofera</taxon>
        <taxon>Serpentes</taxon>
        <taxon>Colubroidea</taxon>
        <taxon>Elapidae</taxon>
        <taxon>Elapinae</taxon>
        <taxon>Ophiophagus</taxon>
    </lineage>
</organism>
<dbReference type="EMBL" id="LC518076">
    <property type="protein sequence ID" value="BBV14781.1"/>
    <property type="molecule type" value="Genomic_DNA"/>
</dbReference>
<comment type="subcellular location">
    <subcellularLocation>
        <location evidence="1">Secreted</location>
    </subcellularLocation>
</comment>
<dbReference type="AlphaFoldDB" id="A0A6F8QHC1"/>
<comment type="similarity">
    <text evidence="2">Belongs to the beta-microseminoprotein family.</text>
</comment>
<sequence length="111" mass="12410">MKVFFSLIIFSLMLATCQGACYRGLFEAEIKDGKPVLPNFCLDTHDGRKHLIGSTWNTAHCFRCNCGTDGLHCCHRYGGIADVQGCTTVVNPVTCKHEHYRIDDPSQRCDV</sequence>
<gene>
    <name evidence="6" type="primary">OhSSP-5b</name>
</gene>
<dbReference type="PANTHER" id="PTHR10500:SF7">
    <property type="entry name" value="BETA-MICROSEMINOPROTEIN"/>
    <property type="match status" value="1"/>
</dbReference>
<dbReference type="Gene3D" id="2.60.40.1900">
    <property type="entry name" value="Beta-microseminoprotein (PSP94) domain"/>
    <property type="match status" value="1"/>
</dbReference>
<keyword evidence="4" id="KW-1015">Disulfide bond</keyword>
<evidence type="ECO:0000256" key="5">
    <source>
        <dbReference type="SAM" id="SignalP"/>
    </source>
</evidence>
<dbReference type="GO" id="GO:0005576">
    <property type="term" value="C:extracellular region"/>
    <property type="evidence" value="ECO:0007669"/>
    <property type="project" value="UniProtKB-SubCell"/>
</dbReference>